<feature type="transmembrane region" description="Helical" evidence="8">
    <location>
        <begin position="1140"/>
        <end position="1162"/>
    </location>
</feature>
<sequence>MNYLLVELLLYHLAQMSDASCPEKCNFEENLCDKECTQHSCVENSIKCYQIRGCSEKCLEKLHNFQCDPECDIPECFWDGYSCKTNCPKSCDLLSDWGNSHCDLSCNNENCGWDGGDCKKRQLSICSDCSGVTIENPFEIKVGNTESFQSLSQALFEGLCCEYNTILIKQDTNLDSAYGSKIIIDSKSVKKLTIKGDNFIPIIKVSESLTISIEGSNLYFDQITFNFQTSFVENNFFFAIDNKGTLNLTNTSFQKILSNIFKLSEGSLNLESCSFSGKFIGMYLIHTYDCGNFCSLYGNNLLFENDNSITNKNFENSLQILLYAKNTEISLNSILFKNIINPYSFAILNECKIYISNIVVENVIISEMFYIMNSDNLIIKNVRIYYSNFGIGFFKSKFCLNGEISEVISKHVETSKGIFIFQGTEIRAINIQIYEVTGTTILCEKESILIIKNSTIINQNSTESSGINIVDSDVEVTDIVISGMKSKISGCMSIIRNYNENYNTIENSKFLNCETKSGAGLYIEDADTNIFGCEFSNNIANNRGGGLKLKGVLNWPTIIVENSTFYNNTASGGGGLHWTKIYLVESENDYINNSALFGIDKATSIESLEYANKINNVIPGKVIPQCLIFILKDYYNQTISDDNSSVITLSNGDKDATSSIYGNDLKRAINGQFKFCNFIVYGAPGSKAEIKAELFTSRSGLLALLSVTVELLLSECKLGEVVTNNKNECIACEEGFYSFFNNETSCHKCPADATCSGNELIPVKGFWHSSPSSTSIFPCINADACSSNGTCFESYTGNLCAVCEKGYVYSSSNTCKKCPSKTENIVLITFLSVLFTIIICYIIYRTYEDANEMKVYHSVLIKILMNYFQVMMITSALKMRWPKPFYQLINIQEQIGSSTGKLLSIDCLIQDTTDISPFYVNILLNFLAPFILGSLIALVWGIVALFKGIKRIIIPFTTSIVVVLFLIHPGISNMSLSIFYCFEINEGEFWNLNALDIQCYTNDYARDYYAIFILGLILWTIGMPAIAYAILRKNKKELETTEIKAKYGFLYHGYHSNRYYWEFVIMFRKILIISVALFLKYCTVPLQLIFILFILIGALVLNLYYKPFELNELNRTENFSIGLSIICFTSGLMIEFQDSYVWHAILFTILIIFNFLFFCYFAKRVYQAIGHYLWNACPHIARALCPKIPRPRIKIREIIQKESRKKNNGNTEYELQPSFADSNREVVIQLCNMRSYVDLYNEILAARFSSENIDEIERRENIIASQETNLINEAFDITPQLEPRPFYKRLFSRKKNKQAIKDKIDFIRKNTHLEVLRQSVSELDNEECENLQK</sequence>
<dbReference type="SUPFAM" id="SSF51126">
    <property type="entry name" value="Pectin lyase-like"/>
    <property type="match status" value="1"/>
</dbReference>
<dbReference type="SMART" id="SM00710">
    <property type="entry name" value="PbH1"/>
    <property type="match status" value="5"/>
</dbReference>
<dbReference type="SMART" id="SM00004">
    <property type="entry name" value="NL"/>
    <property type="match status" value="2"/>
</dbReference>
<dbReference type="Gene3D" id="3.30.300.320">
    <property type="match status" value="1"/>
</dbReference>
<keyword evidence="2" id="KW-0677">Repeat</keyword>
<feature type="domain" description="LNR" evidence="10">
    <location>
        <begin position="41"/>
        <end position="84"/>
    </location>
</feature>
<evidence type="ECO:0000256" key="4">
    <source>
        <dbReference type="ARBA" id="ARBA00023136"/>
    </source>
</evidence>
<feature type="transmembrane region" description="Helical" evidence="8">
    <location>
        <begin position="856"/>
        <end position="877"/>
    </location>
</feature>
<dbReference type="Pfam" id="PF24633">
    <property type="entry name" value="DUF7630"/>
    <property type="match status" value="1"/>
</dbReference>
<evidence type="ECO:0000256" key="7">
    <source>
        <dbReference type="ARBA" id="ARBA00046288"/>
    </source>
</evidence>
<keyword evidence="12" id="KW-1185">Reference proteome</keyword>
<dbReference type="InterPro" id="IPR011050">
    <property type="entry name" value="Pectin_lyase_fold/virulence"/>
</dbReference>
<evidence type="ECO:0000256" key="3">
    <source>
        <dbReference type="ARBA" id="ARBA00022989"/>
    </source>
</evidence>
<keyword evidence="5" id="KW-1015">Disulfide bond</keyword>
<dbReference type="OrthoDB" id="296301at2759"/>
<accession>A0A1R2CGW9</accession>
<feature type="transmembrane region" description="Helical" evidence="8">
    <location>
        <begin position="952"/>
        <end position="971"/>
    </location>
</feature>
<comment type="subcellular location">
    <subcellularLocation>
        <location evidence="7">Endomembrane system</location>
        <topology evidence="7">Single-pass type I membrane protein</topology>
    </subcellularLocation>
</comment>
<protein>
    <recommendedName>
        <fullName evidence="10">LNR domain-containing protein</fullName>
    </recommendedName>
</protein>
<feature type="transmembrane region" description="Helical" evidence="8">
    <location>
        <begin position="825"/>
        <end position="844"/>
    </location>
</feature>
<keyword evidence="1 8" id="KW-0812">Transmembrane</keyword>
<dbReference type="PANTHER" id="PTHR11319">
    <property type="entry name" value="G PROTEIN-COUPLED RECEPTOR-RELATED"/>
    <property type="match status" value="1"/>
</dbReference>
<keyword evidence="6" id="KW-0325">Glycoprotein</keyword>
<evidence type="ECO:0000256" key="8">
    <source>
        <dbReference type="SAM" id="Phobius"/>
    </source>
</evidence>
<feature type="transmembrane region" description="Helical" evidence="8">
    <location>
        <begin position="1008"/>
        <end position="1031"/>
    </location>
</feature>
<dbReference type="InterPro" id="IPR035993">
    <property type="entry name" value="Notch-like_dom_sf"/>
</dbReference>
<comment type="caution">
    <text evidence="11">The sequence shown here is derived from an EMBL/GenBank/DDBJ whole genome shotgun (WGS) entry which is preliminary data.</text>
</comment>
<feature type="domain" description="LNR" evidence="10">
    <location>
        <begin position="86"/>
        <end position="119"/>
    </location>
</feature>
<feature type="transmembrane region" description="Helical" evidence="8">
    <location>
        <begin position="1059"/>
        <end position="1079"/>
    </location>
</feature>
<dbReference type="InterPro" id="IPR000800">
    <property type="entry name" value="Notch_dom"/>
</dbReference>
<feature type="transmembrane region" description="Helical" evidence="8">
    <location>
        <begin position="1117"/>
        <end position="1134"/>
    </location>
</feature>
<dbReference type="InterPro" id="IPR056047">
    <property type="entry name" value="CRMPA-like_DUF7630"/>
</dbReference>
<evidence type="ECO:0000313" key="11">
    <source>
        <dbReference type="EMBL" id="OMJ88200.1"/>
    </source>
</evidence>
<feature type="transmembrane region" description="Helical" evidence="8">
    <location>
        <begin position="922"/>
        <end position="945"/>
    </location>
</feature>
<reference evidence="11 12" key="1">
    <citation type="submission" date="2016-11" db="EMBL/GenBank/DDBJ databases">
        <title>The macronuclear genome of Stentor coeruleus: a giant cell with tiny introns.</title>
        <authorList>
            <person name="Slabodnick M."/>
            <person name="Ruby J.G."/>
            <person name="Reiff S.B."/>
            <person name="Swart E.C."/>
            <person name="Gosai S."/>
            <person name="Prabakaran S."/>
            <person name="Witkowska E."/>
            <person name="Larue G.E."/>
            <person name="Fisher S."/>
            <person name="Freeman R.M."/>
            <person name="Gunawardena J."/>
            <person name="Chu W."/>
            <person name="Stover N.A."/>
            <person name="Gregory B.D."/>
            <person name="Nowacki M."/>
            <person name="Derisi J."/>
            <person name="Roy S.W."/>
            <person name="Marshall W.F."/>
            <person name="Sood P."/>
        </authorList>
    </citation>
    <scope>NUCLEOTIDE SEQUENCE [LARGE SCALE GENOMIC DNA]</scope>
    <source>
        <strain evidence="11">WM001</strain>
    </source>
</reference>
<evidence type="ECO:0000259" key="10">
    <source>
        <dbReference type="SMART" id="SM00004"/>
    </source>
</evidence>
<evidence type="ECO:0000256" key="6">
    <source>
        <dbReference type="ARBA" id="ARBA00023180"/>
    </source>
</evidence>
<dbReference type="Pfam" id="PF00066">
    <property type="entry name" value="Notch"/>
    <property type="match status" value="2"/>
</dbReference>
<dbReference type="PANTHER" id="PTHR11319:SF35">
    <property type="entry name" value="OUTER MEMBRANE PROTEIN PMPC-RELATED"/>
    <property type="match status" value="1"/>
</dbReference>
<feature type="signal peptide" evidence="9">
    <location>
        <begin position="1"/>
        <end position="19"/>
    </location>
</feature>
<feature type="transmembrane region" description="Helical" evidence="8">
    <location>
        <begin position="1085"/>
        <end position="1105"/>
    </location>
</feature>
<keyword evidence="4 8" id="KW-0472">Membrane</keyword>
<feature type="chain" id="PRO_5013045601" description="LNR domain-containing protein" evidence="9">
    <location>
        <begin position="20"/>
        <end position="1333"/>
    </location>
</feature>
<gene>
    <name evidence="11" type="ORF">SteCoe_9934</name>
</gene>
<dbReference type="EMBL" id="MPUH01000157">
    <property type="protein sequence ID" value="OMJ88200.1"/>
    <property type="molecule type" value="Genomic_DNA"/>
</dbReference>
<evidence type="ECO:0000313" key="12">
    <source>
        <dbReference type="Proteomes" id="UP000187209"/>
    </source>
</evidence>
<proteinExistence type="predicted"/>
<evidence type="ECO:0000256" key="2">
    <source>
        <dbReference type="ARBA" id="ARBA00022737"/>
    </source>
</evidence>
<evidence type="ECO:0000256" key="9">
    <source>
        <dbReference type="SAM" id="SignalP"/>
    </source>
</evidence>
<dbReference type="InterPro" id="IPR006626">
    <property type="entry name" value="PbH1"/>
</dbReference>
<organism evidence="11 12">
    <name type="scientific">Stentor coeruleus</name>
    <dbReference type="NCBI Taxonomy" id="5963"/>
    <lineage>
        <taxon>Eukaryota</taxon>
        <taxon>Sar</taxon>
        <taxon>Alveolata</taxon>
        <taxon>Ciliophora</taxon>
        <taxon>Postciliodesmatophora</taxon>
        <taxon>Heterotrichea</taxon>
        <taxon>Heterotrichida</taxon>
        <taxon>Stentoridae</taxon>
        <taxon>Stentor</taxon>
    </lineage>
</organism>
<dbReference type="SUPFAM" id="SSF90193">
    <property type="entry name" value="Notch domain"/>
    <property type="match status" value="1"/>
</dbReference>
<keyword evidence="9" id="KW-0732">Signal</keyword>
<name>A0A1R2CGW9_9CILI</name>
<keyword evidence="3 8" id="KW-1133">Transmembrane helix</keyword>
<dbReference type="GO" id="GO:0012505">
    <property type="term" value="C:endomembrane system"/>
    <property type="evidence" value="ECO:0007669"/>
    <property type="project" value="UniProtKB-SubCell"/>
</dbReference>
<evidence type="ECO:0000256" key="1">
    <source>
        <dbReference type="ARBA" id="ARBA00022692"/>
    </source>
</evidence>
<dbReference type="Proteomes" id="UP000187209">
    <property type="component" value="Unassembled WGS sequence"/>
</dbReference>
<evidence type="ECO:0000256" key="5">
    <source>
        <dbReference type="ARBA" id="ARBA00023157"/>
    </source>
</evidence>